<dbReference type="AlphaFoldDB" id="A0A1W6ZQS7"/>
<dbReference type="EMBL" id="CP021112">
    <property type="protein sequence ID" value="ARP99736.1"/>
    <property type="molecule type" value="Genomic_DNA"/>
</dbReference>
<keyword evidence="2" id="KW-0201">Cytochrome c-type biogenesis</keyword>
<dbReference type="PANTHER" id="PTHR43110:SF1">
    <property type="entry name" value="THIOL PEROXIDASE"/>
    <property type="match status" value="1"/>
</dbReference>
<sequence length="220" mass="23409">MTSPMSARDLAKKRVTVMLLGGIAGVAAGLAGIYGIGMVMRNPAVPQACQPAAQLAQKLQPLARGEVAALAPAKSPIQVTDLAFRDASGQDRKLADWNGKTVLLNLWATWCAPCKKEMPALDELQKKLGGTDFEVVAVNIDTRDPEKAKTWLKDNGITSLAYYADPTARIFQVLKEKGRAFGMPTTLLVDKNGCEVATLAGPAEWASGDAVKFIQTALGK</sequence>
<proteinExistence type="predicted"/>
<evidence type="ECO:0000256" key="3">
    <source>
        <dbReference type="ARBA" id="ARBA00023157"/>
    </source>
</evidence>
<dbReference type="STRING" id="1235591.CAK95_12045"/>
<dbReference type="CDD" id="cd02966">
    <property type="entry name" value="TlpA_like_family"/>
    <property type="match status" value="1"/>
</dbReference>
<evidence type="ECO:0000313" key="5">
    <source>
        <dbReference type="EMBL" id="ARP99736.1"/>
    </source>
</evidence>
<evidence type="ECO:0000256" key="4">
    <source>
        <dbReference type="ARBA" id="ARBA00023284"/>
    </source>
</evidence>
<dbReference type="GO" id="GO:0015036">
    <property type="term" value="F:disulfide oxidoreductase activity"/>
    <property type="evidence" value="ECO:0007669"/>
    <property type="project" value="UniProtKB-ARBA"/>
</dbReference>
<evidence type="ECO:0000313" key="6">
    <source>
        <dbReference type="Proteomes" id="UP000194137"/>
    </source>
</evidence>
<gene>
    <name evidence="5" type="ORF">CAK95_12045</name>
</gene>
<dbReference type="PANTHER" id="PTHR43110">
    <property type="entry name" value="THIOL PEROXIDASE"/>
    <property type="match status" value="1"/>
</dbReference>
<keyword evidence="6" id="KW-1185">Reference proteome</keyword>
<comment type="subcellular location">
    <subcellularLocation>
        <location evidence="1">Cell envelope</location>
    </subcellularLocation>
</comment>
<dbReference type="KEGG" id="psin:CAK95_12045"/>
<evidence type="ECO:0000256" key="1">
    <source>
        <dbReference type="ARBA" id="ARBA00004196"/>
    </source>
</evidence>
<keyword evidence="3" id="KW-1015">Disulfide bond</keyword>
<protein>
    <submittedName>
        <fullName evidence="5">Uncharacterized protein</fullName>
    </submittedName>
</protein>
<dbReference type="InterPro" id="IPR013740">
    <property type="entry name" value="Redoxin"/>
</dbReference>
<dbReference type="Gene3D" id="3.40.30.10">
    <property type="entry name" value="Glutaredoxin"/>
    <property type="match status" value="1"/>
</dbReference>
<dbReference type="GO" id="GO:0017004">
    <property type="term" value="P:cytochrome complex assembly"/>
    <property type="evidence" value="ECO:0007669"/>
    <property type="project" value="UniProtKB-KW"/>
</dbReference>
<dbReference type="Proteomes" id="UP000194137">
    <property type="component" value="Chromosome"/>
</dbReference>
<name>A0A1W6ZQS7_9HYPH</name>
<dbReference type="InterPro" id="IPR050455">
    <property type="entry name" value="Tpx_Peroxidase_subfamily"/>
</dbReference>
<reference evidence="5 6" key="1">
    <citation type="submission" date="2017-05" db="EMBL/GenBank/DDBJ databases">
        <title>Full genome sequence of Pseudorhodoplanes sinuspersici.</title>
        <authorList>
            <person name="Dastgheib S.M.M."/>
            <person name="Shavandi M."/>
            <person name="Tirandaz H."/>
        </authorList>
    </citation>
    <scope>NUCLEOTIDE SEQUENCE [LARGE SCALE GENOMIC DNA]</scope>
    <source>
        <strain evidence="5 6">RIPI110</strain>
    </source>
</reference>
<dbReference type="PROSITE" id="PS00194">
    <property type="entry name" value="THIOREDOXIN_1"/>
    <property type="match status" value="1"/>
</dbReference>
<dbReference type="InterPro" id="IPR017937">
    <property type="entry name" value="Thioredoxin_CS"/>
</dbReference>
<dbReference type="Pfam" id="PF08534">
    <property type="entry name" value="Redoxin"/>
    <property type="match status" value="1"/>
</dbReference>
<dbReference type="PROSITE" id="PS51352">
    <property type="entry name" value="THIOREDOXIN_2"/>
    <property type="match status" value="1"/>
</dbReference>
<dbReference type="SUPFAM" id="SSF52833">
    <property type="entry name" value="Thioredoxin-like"/>
    <property type="match status" value="1"/>
</dbReference>
<dbReference type="InterPro" id="IPR036249">
    <property type="entry name" value="Thioredoxin-like_sf"/>
</dbReference>
<organism evidence="5 6">
    <name type="scientific">Pseudorhodoplanes sinuspersici</name>
    <dbReference type="NCBI Taxonomy" id="1235591"/>
    <lineage>
        <taxon>Bacteria</taxon>
        <taxon>Pseudomonadati</taxon>
        <taxon>Pseudomonadota</taxon>
        <taxon>Alphaproteobacteria</taxon>
        <taxon>Hyphomicrobiales</taxon>
        <taxon>Pseudorhodoplanes</taxon>
    </lineage>
</organism>
<keyword evidence="4" id="KW-0676">Redox-active center</keyword>
<dbReference type="NCBIfam" id="NF047696">
    <property type="entry name" value="ThlDiSintTplARhiz"/>
    <property type="match status" value="1"/>
</dbReference>
<evidence type="ECO:0000256" key="2">
    <source>
        <dbReference type="ARBA" id="ARBA00022748"/>
    </source>
</evidence>
<dbReference type="GO" id="GO:0030313">
    <property type="term" value="C:cell envelope"/>
    <property type="evidence" value="ECO:0007669"/>
    <property type="project" value="UniProtKB-SubCell"/>
</dbReference>
<accession>A0A1W6ZQS7</accession>
<dbReference type="OrthoDB" id="9799347at2"/>
<dbReference type="InterPro" id="IPR013766">
    <property type="entry name" value="Thioredoxin_domain"/>
</dbReference>